<evidence type="ECO:0000259" key="16">
    <source>
        <dbReference type="Pfam" id="PF13473"/>
    </source>
</evidence>
<proteinExistence type="inferred from homology"/>
<protein>
    <recommendedName>
        <fullName evidence="6">Copper-containing nitrite reductase</fullName>
        <ecNumber evidence="5">1.7.2.1</ecNumber>
    </recommendedName>
</protein>
<evidence type="ECO:0000256" key="1">
    <source>
        <dbReference type="ARBA" id="ARBA00001960"/>
    </source>
</evidence>
<keyword evidence="14" id="KW-0472">Membrane</keyword>
<feature type="transmembrane region" description="Helical" evidence="14">
    <location>
        <begin position="228"/>
        <end position="248"/>
    </location>
</feature>
<dbReference type="CDD" id="cd11020">
    <property type="entry name" value="CuRO_1_CuNIR"/>
    <property type="match status" value="1"/>
</dbReference>
<evidence type="ECO:0000256" key="10">
    <source>
        <dbReference type="ARBA" id="ARBA00023008"/>
    </source>
</evidence>
<feature type="binding site" description="type 1 copper site" evidence="12">
    <location>
        <position position="852"/>
    </location>
    <ligand>
        <name>Cu cation</name>
        <dbReference type="ChEBI" id="CHEBI:23378"/>
        <label>1</label>
    </ligand>
</feature>
<feature type="transmembrane region" description="Helical" evidence="14">
    <location>
        <begin position="426"/>
        <end position="445"/>
    </location>
</feature>
<feature type="binding site" description="type 1 copper site" evidence="12">
    <location>
        <position position="709"/>
    </location>
    <ligand>
        <name>Cu cation</name>
        <dbReference type="ChEBI" id="CHEBI:23378"/>
        <label>1</label>
    </ligand>
</feature>
<evidence type="ECO:0000313" key="18">
    <source>
        <dbReference type="Proteomes" id="UP000467260"/>
    </source>
</evidence>
<evidence type="ECO:0000256" key="14">
    <source>
        <dbReference type="SAM" id="Phobius"/>
    </source>
</evidence>
<dbReference type="Gene3D" id="2.60.40.420">
    <property type="entry name" value="Cupredoxins - blue copper proteins"/>
    <property type="match status" value="3"/>
</dbReference>
<feature type="transmembrane region" description="Helical" evidence="14">
    <location>
        <begin position="25"/>
        <end position="46"/>
    </location>
</feature>
<dbReference type="RefSeq" id="WP_085134702.1">
    <property type="nucleotide sequence ID" value="NZ_AP022609.1"/>
</dbReference>
<feature type="binding site" description="type 1 copper site" evidence="12">
    <location>
        <position position="695"/>
    </location>
    <ligand>
        <name>Cu cation</name>
        <dbReference type="ChEBI" id="CHEBI:23378"/>
        <label>1</label>
    </ligand>
</feature>
<feature type="transmembrane region" description="Helical" evidence="14">
    <location>
        <begin position="278"/>
        <end position="301"/>
    </location>
</feature>
<dbReference type="GO" id="GO:0005507">
    <property type="term" value="F:copper ion binding"/>
    <property type="evidence" value="ECO:0007669"/>
    <property type="project" value="InterPro"/>
</dbReference>
<feature type="binding site" description="type 1 copper site" evidence="12">
    <location>
        <position position="704"/>
    </location>
    <ligand>
        <name>Cu cation</name>
        <dbReference type="ChEBI" id="CHEBI:23378"/>
        <label>1</label>
    </ligand>
</feature>
<dbReference type="GO" id="GO:0050421">
    <property type="term" value="F:nitrite reductase (NO-forming) activity"/>
    <property type="evidence" value="ECO:0007669"/>
    <property type="project" value="UniProtKB-EC"/>
</dbReference>
<dbReference type="InterPro" id="IPR008972">
    <property type="entry name" value="Cupredoxin"/>
</dbReference>
<keyword evidence="10 12" id="KW-0186">Copper</keyword>
<dbReference type="CDD" id="cd04208">
    <property type="entry name" value="CuRO_2_CuNIR"/>
    <property type="match status" value="1"/>
</dbReference>
<comment type="cofactor">
    <cofactor evidence="1 12">
        <name>Cu(+)</name>
        <dbReference type="ChEBI" id="CHEBI:49552"/>
    </cofactor>
</comment>
<evidence type="ECO:0000313" key="17">
    <source>
        <dbReference type="EMBL" id="BBZ22452.1"/>
    </source>
</evidence>
<feature type="transmembrane region" description="Helical" evidence="14">
    <location>
        <begin position="92"/>
        <end position="111"/>
    </location>
</feature>
<dbReference type="InterPro" id="IPR011707">
    <property type="entry name" value="Cu-oxidase-like_N"/>
</dbReference>
<organism evidence="17 18">
    <name type="scientific">Mycolicibacter hiberniae</name>
    <dbReference type="NCBI Taxonomy" id="29314"/>
    <lineage>
        <taxon>Bacteria</taxon>
        <taxon>Bacillati</taxon>
        <taxon>Actinomycetota</taxon>
        <taxon>Actinomycetes</taxon>
        <taxon>Mycobacteriales</taxon>
        <taxon>Mycobacteriaceae</taxon>
        <taxon>Mycolicibacter</taxon>
    </lineage>
</organism>
<feature type="binding site" description="type 1 copper site" evidence="12">
    <location>
        <position position="656"/>
    </location>
    <ligand>
        <name>Cu cation</name>
        <dbReference type="ChEBI" id="CHEBI:23378"/>
        <label>1</label>
    </ligand>
</feature>
<keyword evidence="9" id="KW-0560">Oxidoreductase</keyword>
<evidence type="ECO:0000256" key="13">
    <source>
        <dbReference type="SAM" id="MobiDB-lite"/>
    </source>
</evidence>
<reference evidence="17 18" key="1">
    <citation type="journal article" date="2019" name="Emerg. Microbes Infect.">
        <title>Comprehensive subspecies identification of 175 nontuberculous mycobacteria species based on 7547 genomic profiles.</title>
        <authorList>
            <person name="Matsumoto Y."/>
            <person name="Kinjo T."/>
            <person name="Motooka D."/>
            <person name="Nabeya D."/>
            <person name="Jung N."/>
            <person name="Uechi K."/>
            <person name="Horii T."/>
            <person name="Iida T."/>
            <person name="Fujita J."/>
            <person name="Nakamura S."/>
        </authorList>
    </citation>
    <scope>NUCLEOTIDE SEQUENCE [LARGE SCALE GENOMIC DNA]</scope>
    <source>
        <strain evidence="17 18">JCM 13571</strain>
    </source>
</reference>
<feature type="transmembrane region" description="Helical" evidence="14">
    <location>
        <begin position="254"/>
        <end position="271"/>
    </location>
</feature>
<dbReference type="AlphaFoldDB" id="A0A7I7WZ99"/>
<comment type="subunit">
    <text evidence="4">Homotrimer.</text>
</comment>
<feature type="transmembrane region" description="Helical" evidence="14">
    <location>
        <begin position="321"/>
        <end position="342"/>
    </location>
</feature>
<evidence type="ECO:0000256" key="6">
    <source>
        <dbReference type="ARBA" id="ARBA00017290"/>
    </source>
</evidence>
<dbReference type="InterPro" id="IPR028096">
    <property type="entry name" value="EfeO_Cupredoxin"/>
</dbReference>
<dbReference type="PANTHER" id="PTHR11709:SF394">
    <property type="entry name" value="FI03373P-RELATED"/>
    <property type="match status" value="1"/>
</dbReference>
<keyword evidence="14" id="KW-0812">Transmembrane</keyword>
<feature type="binding site" description="type 1 copper site" evidence="12">
    <location>
        <position position="661"/>
    </location>
    <ligand>
        <name>Cu cation</name>
        <dbReference type="ChEBI" id="CHEBI:23378"/>
        <label>1</label>
    </ligand>
</feature>
<feature type="domain" description="Plastocyanin-like" evidence="15">
    <location>
        <begin position="622"/>
        <end position="718"/>
    </location>
</feature>
<accession>A0A7I7WZ99</accession>
<gene>
    <name evidence="17" type="ORF">MHIB_08700</name>
</gene>
<evidence type="ECO:0000256" key="9">
    <source>
        <dbReference type="ARBA" id="ARBA00023002"/>
    </source>
</evidence>
<evidence type="ECO:0000259" key="15">
    <source>
        <dbReference type="Pfam" id="PF07732"/>
    </source>
</evidence>
<comment type="cofactor">
    <cofactor evidence="2 12">
        <name>Cu(2+)</name>
        <dbReference type="ChEBI" id="CHEBI:29036"/>
    </cofactor>
</comment>
<dbReference type="OrthoDB" id="345021at2"/>
<keyword evidence="14" id="KW-1133">Transmembrane helix</keyword>
<evidence type="ECO:0000256" key="8">
    <source>
        <dbReference type="ARBA" id="ARBA00022737"/>
    </source>
</evidence>
<feature type="transmembrane region" description="Helical" evidence="14">
    <location>
        <begin position="188"/>
        <end position="208"/>
    </location>
</feature>
<evidence type="ECO:0000256" key="12">
    <source>
        <dbReference type="PIRSR" id="PIRSR601287-1"/>
    </source>
</evidence>
<feature type="transmembrane region" description="Helical" evidence="14">
    <location>
        <begin position="150"/>
        <end position="176"/>
    </location>
</feature>
<feature type="transmembrane region" description="Helical" evidence="14">
    <location>
        <begin position="117"/>
        <end position="138"/>
    </location>
</feature>
<dbReference type="PANTHER" id="PTHR11709">
    <property type="entry name" value="MULTI-COPPER OXIDASE"/>
    <property type="match status" value="1"/>
</dbReference>
<comment type="catalytic activity">
    <reaction evidence="11">
        <text>nitric oxide + Fe(III)-[cytochrome c] + H2O = Fe(II)-[cytochrome c] + nitrite + 2 H(+)</text>
        <dbReference type="Rhea" id="RHEA:15233"/>
        <dbReference type="Rhea" id="RHEA-COMP:10350"/>
        <dbReference type="Rhea" id="RHEA-COMP:14399"/>
        <dbReference type="ChEBI" id="CHEBI:15377"/>
        <dbReference type="ChEBI" id="CHEBI:15378"/>
        <dbReference type="ChEBI" id="CHEBI:16301"/>
        <dbReference type="ChEBI" id="CHEBI:16480"/>
        <dbReference type="ChEBI" id="CHEBI:29033"/>
        <dbReference type="ChEBI" id="CHEBI:29034"/>
        <dbReference type="EC" id="1.7.2.1"/>
    </reaction>
</comment>
<feature type="transmembrane region" description="Helical" evidence="14">
    <location>
        <begin position="384"/>
        <end position="406"/>
    </location>
</feature>
<evidence type="ECO:0000256" key="5">
    <source>
        <dbReference type="ARBA" id="ARBA00011882"/>
    </source>
</evidence>
<keyword evidence="7 12" id="KW-0479">Metal-binding</keyword>
<dbReference type="Pfam" id="PF07732">
    <property type="entry name" value="Cu-oxidase_3"/>
    <property type="match status" value="1"/>
</dbReference>
<dbReference type="Proteomes" id="UP000467260">
    <property type="component" value="Chromosome"/>
</dbReference>
<dbReference type="PRINTS" id="PR00695">
    <property type="entry name" value="CUNO2RDTASE"/>
</dbReference>
<dbReference type="SUPFAM" id="SSF49503">
    <property type="entry name" value="Cupredoxins"/>
    <property type="match status" value="3"/>
</dbReference>
<feature type="transmembrane region" description="Helical" evidence="14">
    <location>
        <begin position="58"/>
        <end position="80"/>
    </location>
</feature>
<dbReference type="InterPro" id="IPR001287">
    <property type="entry name" value="NO2-reductase_Cu"/>
</dbReference>
<evidence type="ECO:0000256" key="7">
    <source>
        <dbReference type="ARBA" id="ARBA00022723"/>
    </source>
</evidence>
<dbReference type="InterPro" id="IPR045087">
    <property type="entry name" value="Cu-oxidase_fam"/>
</dbReference>
<name>A0A7I7WZ99_9MYCO</name>
<evidence type="ECO:0000256" key="2">
    <source>
        <dbReference type="ARBA" id="ARBA00001973"/>
    </source>
</evidence>
<feature type="compositionally biased region" description="Pro residues" evidence="13">
    <location>
        <begin position="565"/>
        <end position="574"/>
    </location>
</feature>
<dbReference type="EC" id="1.7.2.1" evidence="5"/>
<evidence type="ECO:0000256" key="3">
    <source>
        <dbReference type="ARBA" id="ARBA00010609"/>
    </source>
</evidence>
<dbReference type="Pfam" id="PF13473">
    <property type="entry name" value="Cupredoxin_1"/>
    <property type="match status" value="1"/>
</dbReference>
<feature type="region of interest" description="Disordered" evidence="13">
    <location>
        <begin position="553"/>
        <end position="574"/>
    </location>
</feature>
<evidence type="ECO:0000256" key="11">
    <source>
        <dbReference type="ARBA" id="ARBA00049340"/>
    </source>
</evidence>
<dbReference type="KEGG" id="mhib:MHIB_08700"/>
<dbReference type="EMBL" id="AP022609">
    <property type="protein sequence ID" value="BBZ22452.1"/>
    <property type="molecule type" value="Genomic_DNA"/>
</dbReference>
<keyword evidence="8" id="KW-0677">Repeat</keyword>
<keyword evidence="18" id="KW-1185">Reference proteome</keyword>
<feature type="transmembrane region" description="Helical" evidence="14">
    <location>
        <begin position="362"/>
        <end position="378"/>
    </location>
</feature>
<feature type="domain" description="EfeO-type cupredoxin-like" evidence="16">
    <location>
        <begin position="439"/>
        <end position="523"/>
    </location>
</feature>
<sequence>MIQLGPPPPVPAGPSRRRGGPRGPVFLGANLAVLGWLAVAVVLLIAHRALAQPMWLPVHALLLGAASTAIVTWSGHFTTTLCRVPDPPQWRLVAKLGVLNIAAIASVLGVITGADFLTGIGGAGVALLAVAHGAELLAMKRSALSARFDYLVGFYVAAAAALLAGSAAGAAMAFGITRWYERLWLTHVHVMLYGWIGLTVLGTLFTLWPTTIREKISERNAAMARRALPTLVAALIVVAAGLLGGSPLLTATGLLGYAAGVVLCMAGLWPGRGFTGPAAWMLAGATAWLGVAVVIEAGVLIAGRSFDLLPGFVESALLPMLAVGFVAQILLGALSQLLPILVAHGPPIRKAVMGYLDQGWQVRVCAINLAVLLVAGPWPAPLPLIGWVLAAVSTAGFVVLALRLALPVALCGPLDAEAIPPHPRAVTGLVAGAAAAALAVALAWGTGAPAPPVAAGGVGAARTVELRLDNMRFSPDVIDVPAGDRLVLRVTNDDGLPHDVHVDTGERTPRLSRGQTAVLDLGAVHQDRDVWCDVPGHRAAGMTMRIHAVGAAARHQHADAGSPAPTAPDPMAPAPMPLDLAAEPAPGWAPYDAALAAATPGVHRVELHAVDRELDIAPGRREIRWTFAGMEPAPTLRGRVGDTFEITVINDAEMGHGIDFHAGALAPDQPMRTLAPGERLVYRFTAHRAGAWLYHCSTPPMSLHIANGMYGAVIVDPPGLPAVDREYVLVGAQLYAGAPDSDAKPASIRAGRPDGWMFNGTAGQYLHAPLRARTGERVRIWVVNAGPGDAIAFHVVGSQFDTVYKEGAWLLRYEPTGSAPAGGSQVLDLAPAQGGFVELSFGEPGHYPFMDHDMRHAENGAHGIVEVSG</sequence>
<evidence type="ECO:0000256" key="4">
    <source>
        <dbReference type="ARBA" id="ARBA00011233"/>
    </source>
</evidence>
<feature type="binding site" description="type 1 copper site" evidence="12">
    <location>
        <position position="696"/>
    </location>
    <ligand>
        <name>Cu cation</name>
        <dbReference type="ChEBI" id="CHEBI:23378"/>
        <label>1</label>
    </ligand>
</feature>
<comment type="similarity">
    <text evidence="3">Belongs to the multicopper oxidase family.</text>
</comment>